<evidence type="ECO:0000313" key="2">
    <source>
        <dbReference type="EMBL" id="NDV37112.1"/>
    </source>
</evidence>
<dbReference type="AlphaFoldDB" id="A0A6B2LJ49"/>
<dbReference type="PANTHER" id="PTHR13994">
    <property type="entry name" value="NUDIX HYDROLASE RELATED"/>
    <property type="match status" value="1"/>
</dbReference>
<dbReference type="GO" id="GO:0035529">
    <property type="term" value="F:NADH pyrophosphatase activity"/>
    <property type="evidence" value="ECO:0007669"/>
    <property type="project" value="TreeGrafter"/>
</dbReference>
<name>A0A6B2LJ49_9EUKA</name>
<dbReference type="SUPFAM" id="SSF55811">
    <property type="entry name" value="Nudix"/>
    <property type="match status" value="1"/>
</dbReference>
<proteinExistence type="predicted"/>
<accession>A0A6B2LJ49</accession>
<dbReference type="PROSITE" id="PS51462">
    <property type="entry name" value="NUDIX"/>
    <property type="match status" value="1"/>
</dbReference>
<dbReference type="InterPro" id="IPR015797">
    <property type="entry name" value="NUDIX_hydrolase-like_dom_sf"/>
</dbReference>
<dbReference type="GO" id="GO:0047631">
    <property type="term" value="F:ADP-ribose diphosphatase activity"/>
    <property type="evidence" value="ECO:0007669"/>
    <property type="project" value="TreeGrafter"/>
</dbReference>
<dbReference type="InterPro" id="IPR003293">
    <property type="entry name" value="Nudix_hydrolase6-like"/>
</dbReference>
<sequence length="197" mass="22516">MHRIEDQFIILFKWISKESPAVPESGTHVAGACGMVIRPSPADPTKKQVLLMRERYRHYRWEFPVGAVERGEFFIQTAHKEVKEEVGLETKILGLVGIENDTNSRFGRNNVLMCFACKMVNERDEPVMDPEEVVEVAWVDLEELVKGGPDFILKSYPLSAVVVHFLKAYVESGFQLVEAKKIGYNYYYPPPPGHPYN</sequence>
<feature type="domain" description="Nudix hydrolase" evidence="1">
    <location>
        <begin position="27"/>
        <end position="161"/>
    </location>
</feature>
<dbReference type="PANTHER" id="PTHR13994:SF13">
    <property type="entry name" value="FI03680P"/>
    <property type="match status" value="1"/>
</dbReference>
<dbReference type="InterPro" id="IPR000086">
    <property type="entry name" value="NUDIX_hydrolase_dom"/>
</dbReference>
<dbReference type="Pfam" id="PF00293">
    <property type="entry name" value="NUDIX"/>
    <property type="match status" value="1"/>
</dbReference>
<reference evidence="2" key="1">
    <citation type="journal article" date="2020" name="J. Eukaryot. Microbiol.">
        <title>De novo Sequencing, Assembly and Annotation of the Transcriptome for the Free-Living Testate Amoeba Arcella intermedia.</title>
        <authorList>
            <person name="Ribeiro G.M."/>
            <person name="Porfirio-Sousa A.L."/>
            <person name="Maurer-Alcala X.X."/>
            <person name="Katz L.A."/>
            <person name="Lahr D.J.G."/>
        </authorList>
    </citation>
    <scope>NUCLEOTIDE SEQUENCE</scope>
</reference>
<evidence type="ECO:0000259" key="1">
    <source>
        <dbReference type="PROSITE" id="PS51462"/>
    </source>
</evidence>
<dbReference type="GO" id="GO:0051287">
    <property type="term" value="F:NAD binding"/>
    <property type="evidence" value="ECO:0007669"/>
    <property type="project" value="TreeGrafter"/>
</dbReference>
<dbReference type="EMBL" id="GIBP01008143">
    <property type="protein sequence ID" value="NDV37112.1"/>
    <property type="molecule type" value="Transcribed_RNA"/>
</dbReference>
<organism evidence="2">
    <name type="scientific">Arcella intermedia</name>
    <dbReference type="NCBI Taxonomy" id="1963864"/>
    <lineage>
        <taxon>Eukaryota</taxon>
        <taxon>Amoebozoa</taxon>
        <taxon>Tubulinea</taxon>
        <taxon>Elardia</taxon>
        <taxon>Arcellinida</taxon>
        <taxon>Sphaerothecina</taxon>
        <taxon>Arcellidae</taxon>
        <taxon>Arcella</taxon>
    </lineage>
</organism>
<dbReference type="Gene3D" id="3.90.79.10">
    <property type="entry name" value="Nucleoside Triphosphate Pyrophosphohydrolase"/>
    <property type="match status" value="1"/>
</dbReference>
<protein>
    <recommendedName>
        <fullName evidence="1">Nudix hydrolase domain-containing protein</fullName>
    </recommendedName>
</protein>